<keyword evidence="1" id="KW-0175">Coiled coil</keyword>
<dbReference type="AlphaFoldDB" id="A0A6G0TTB6"/>
<feature type="region of interest" description="Disordered" evidence="2">
    <location>
        <begin position="296"/>
        <end position="356"/>
    </location>
</feature>
<keyword evidence="4" id="KW-1185">Reference proteome</keyword>
<sequence length="356" mass="40564">MDSAKLIDEIRSLNQKLDVMTEKLNSLDQKISNIATLQQIRDETMRKSANSITVIIRLLATMGLRKLDSTALRTILVDSDALLHTIHPISTTDQNVDQIPITMDRVKSILKEAMDVVNLFPSAQQPSTSTSNDNDTEIKKLKKIEEADRVRIYRKYKNKYNYIDQIKPPLEDSVQEPESQNNPLENITITNVSYSVQNDSNDNTQNDPNYTVQNDLNGPFTREDIENDRNVYELLKSRLQNSPYDHSAFIINNVNATHFTVKLPNGEDCTQPLRAVQPLVLINKCDALFSQFSDKLKKNKSNKNNNNNATTKMNKRETRANTTKDKTNSSISCVETTEKRSLETKNSELSKKIKKN</sequence>
<protein>
    <submittedName>
        <fullName evidence="3">Uncharacterized protein</fullName>
    </submittedName>
</protein>
<gene>
    <name evidence="3" type="ORF">AGLY_006414</name>
</gene>
<reference evidence="3 4" key="1">
    <citation type="submission" date="2019-08" db="EMBL/GenBank/DDBJ databases">
        <title>The genome of the soybean aphid Biotype 1, its phylome, world population structure and adaptation to the North American continent.</title>
        <authorList>
            <person name="Giordano R."/>
            <person name="Donthu R.K."/>
            <person name="Hernandez A.G."/>
            <person name="Wright C.L."/>
            <person name="Zimin A.V."/>
        </authorList>
    </citation>
    <scope>NUCLEOTIDE SEQUENCE [LARGE SCALE GENOMIC DNA]</scope>
    <source>
        <tissue evidence="3">Whole aphids</tissue>
    </source>
</reference>
<organism evidence="3 4">
    <name type="scientific">Aphis glycines</name>
    <name type="common">Soybean aphid</name>
    <dbReference type="NCBI Taxonomy" id="307491"/>
    <lineage>
        <taxon>Eukaryota</taxon>
        <taxon>Metazoa</taxon>
        <taxon>Ecdysozoa</taxon>
        <taxon>Arthropoda</taxon>
        <taxon>Hexapoda</taxon>
        <taxon>Insecta</taxon>
        <taxon>Pterygota</taxon>
        <taxon>Neoptera</taxon>
        <taxon>Paraneoptera</taxon>
        <taxon>Hemiptera</taxon>
        <taxon>Sternorrhyncha</taxon>
        <taxon>Aphidomorpha</taxon>
        <taxon>Aphidoidea</taxon>
        <taxon>Aphididae</taxon>
        <taxon>Aphidini</taxon>
        <taxon>Aphis</taxon>
        <taxon>Aphis</taxon>
    </lineage>
</organism>
<feature type="compositionally biased region" description="Basic and acidic residues" evidence="2">
    <location>
        <begin position="314"/>
        <end position="327"/>
    </location>
</feature>
<feature type="compositionally biased region" description="Basic and acidic residues" evidence="2">
    <location>
        <begin position="336"/>
        <end position="356"/>
    </location>
</feature>
<dbReference type="EMBL" id="VYZN01000018">
    <property type="protein sequence ID" value="KAE9537391.1"/>
    <property type="molecule type" value="Genomic_DNA"/>
</dbReference>
<dbReference type="Proteomes" id="UP000475862">
    <property type="component" value="Unassembled WGS sequence"/>
</dbReference>
<evidence type="ECO:0000313" key="4">
    <source>
        <dbReference type="Proteomes" id="UP000475862"/>
    </source>
</evidence>
<comment type="caution">
    <text evidence="3">The sequence shown here is derived from an EMBL/GenBank/DDBJ whole genome shotgun (WGS) entry which is preliminary data.</text>
</comment>
<name>A0A6G0TTB6_APHGL</name>
<proteinExistence type="predicted"/>
<evidence type="ECO:0000256" key="2">
    <source>
        <dbReference type="SAM" id="MobiDB-lite"/>
    </source>
</evidence>
<evidence type="ECO:0000313" key="3">
    <source>
        <dbReference type="EMBL" id="KAE9537391.1"/>
    </source>
</evidence>
<evidence type="ECO:0000256" key="1">
    <source>
        <dbReference type="SAM" id="Coils"/>
    </source>
</evidence>
<dbReference type="OrthoDB" id="6606922at2759"/>
<feature type="coiled-coil region" evidence="1">
    <location>
        <begin position="3"/>
        <end position="30"/>
    </location>
</feature>
<accession>A0A6G0TTB6</accession>
<feature type="compositionally biased region" description="Low complexity" evidence="2">
    <location>
        <begin position="302"/>
        <end position="312"/>
    </location>
</feature>